<evidence type="ECO:0000256" key="3">
    <source>
        <dbReference type="SAM" id="MobiDB-lite"/>
    </source>
</evidence>
<dbReference type="GO" id="GO:0016491">
    <property type="term" value="F:oxidoreductase activity"/>
    <property type="evidence" value="ECO:0007669"/>
    <property type="project" value="UniProtKB-KW"/>
</dbReference>
<gene>
    <name evidence="5" type="ORF">EQM06_11755</name>
</gene>
<proteinExistence type="predicted"/>
<dbReference type="OrthoDB" id="9772736at2"/>
<dbReference type="SUPFAM" id="SSF51395">
    <property type="entry name" value="FMN-linked oxidoreductases"/>
    <property type="match status" value="1"/>
</dbReference>
<dbReference type="Pfam" id="PF00724">
    <property type="entry name" value="Oxidored_FMN"/>
    <property type="match status" value="1"/>
</dbReference>
<dbReference type="InterPro" id="IPR013785">
    <property type="entry name" value="Aldolase_TIM"/>
</dbReference>
<dbReference type="PANTHER" id="PTHR43656">
    <property type="entry name" value="BINDING OXIDOREDUCTASE, PUTATIVE (AFU_ORTHOLOGUE AFUA_2G08260)-RELATED"/>
    <property type="match status" value="1"/>
</dbReference>
<dbReference type="PANTHER" id="PTHR43656:SF2">
    <property type="entry name" value="BINDING OXIDOREDUCTASE, PUTATIVE (AFU_ORTHOLOGUE AFUA_2G08260)-RELATED"/>
    <property type="match status" value="1"/>
</dbReference>
<dbReference type="AlphaFoldDB" id="A0A410PXY5"/>
<protein>
    <submittedName>
        <fullName evidence="5">2,4-dienoyl-CoA reductase</fullName>
    </submittedName>
</protein>
<keyword evidence="1" id="KW-0285">Flavoprotein</keyword>
<reference evidence="5 6" key="1">
    <citation type="submission" date="2019-01" db="EMBL/GenBank/DDBJ databases">
        <title>Draft genomes of a novel of Aminipila strains.</title>
        <authorList>
            <person name="Ma S."/>
        </authorList>
    </citation>
    <scope>NUCLEOTIDE SEQUENCE [LARGE SCALE GENOMIC DNA]</scope>
    <source>
        <strain evidence="6">JN-39</strain>
    </source>
</reference>
<feature type="region of interest" description="Disordered" evidence="3">
    <location>
        <begin position="1"/>
        <end position="21"/>
    </location>
</feature>
<keyword evidence="6" id="KW-1185">Reference proteome</keyword>
<dbReference type="EMBL" id="CP035281">
    <property type="protein sequence ID" value="QAT43842.1"/>
    <property type="molecule type" value="Genomic_DNA"/>
</dbReference>
<evidence type="ECO:0000259" key="4">
    <source>
        <dbReference type="Pfam" id="PF00724"/>
    </source>
</evidence>
<dbReference type="Proteomes" id="UP000287601">
    <property type="component" value="Chromosome"/>
</dbReference>
<dbReference type="GO" id="GO:0010181">
    <property type="term" value="F:FMN binding"/>
    <property type="evidence" value="ECO:0007669"/>
    <property type="project" value="InterPro"/>
</dbReference>
<name>A0A410PXY5_9FIRM</name>
<accession>A0A410PXY5</accession>
<evidence type="ECO:0000313" key="5">
    <source>
        <dbReference type="EMBL" id="QAT43842.1"/>
    </source>
</evidence>
<sequence length="416" mass="46841">MGKMALQSTVRRKNKMKQGNNLSMPLSRTLKIGGLEAKNRFCIQPMECGNGDLKGGFTKDTLRRYEDLFRGGAGVVVMESVTLQYESRAREHQLLLDVEDLHNRKMWESFVKEMKAKYPDPIFIVQLNHSGELSDTAFSKRVCVKPRKDWGGELLDSAYVDKTIEKFAEAAKFLYEIGCDGVDLKFCHGYLGTQILRPYNDRIWKYGGSWENRSRFAFDMCEKVSKAVNTSKFLIGAKVSLYEGMAGGQGHAGADSKQLNLEETFALCRGLEERGASFFIETLGNAETADWQLMCPNKNTSENVYRHMAMAQNLKRGLRPETTVICGGLSLLAEGRFNENHQISAEKNGLLHWGNYCIEKGSFDMIALGRQSFADPFLPKKYLEGVEKDINWCLCCDGCGGLLAQQKPVECVIYNK</sequence>
<evidence type="ECO:0000256" key="2">
    <source>
        <dbReference type="ARBA" id="ARBA00023002"/>
    </source>
</evidence>
<dbReference type="InterPro" id="IPR001155">
    <property type="entry name" value="OxRdtase_FMN_N"/>
</dbReference>
<organism evidence="5 6">
    <name type="scientific">Aminipila luticellarii</name>
    <dbReference type="NCBI Taxonomy" id="2507160"/>
    <lineage>
        <taxon>Bacteria</taxon>
        <taxon>Bacillati</taxon>
        <taxon>Bacillota</taxon>
        <taxon>Clostridia</taxon>
        <taxon>Peptostreptococcales</taxon>
        <taxon>Anaerovoracaceae</taxon>
        <taxon>Aminipila</taxon>
    </lineage>
</organism>
<keyword evidence="2" id="KW-0560">Oxidoreductase</keyword>
<evidence type="ECO:0000313" key="6">
    <source>
        <dbReference type="Proteomes" id="UP000287601"/>
    </source>
</evidence>
<dbReference type="Gene3D" id="3.20.20.70">
    <property type="entry name" value="Aldolase class I"/>
    <property type="match status" value="1"/>
</dbReference>
<dbReference type="InterPro" id="IPR051799">
    <property type="entry name" value="NADH_flavin_oxidoreductase"/>
</dbReference>
<dbReference type="KEGG" id="amij:EQM06_11755"/>
<feature type="domain" description="NADH:flavin oxidoreductase/NADH oxidase N-terminal" evidence="4">
    <location>
        <begin position="30"/>
        <end position="253"/>
    </location>
</feature>
<evidence type="ECO:0000256" key="1">
    <source>
        <dbReference type="ARBA" id="ARBA00022630"/>
    </source>
</evidence>